<feature type="region of interest" description="Disordered" evidence="1">
    <location>
        <begin position="124"/>
        <end position="161"/>
    </location>
</feature>
<name>A0A2Z7AQC2_9LAMI</name>
<accession>A0A2Z7AQC2</accession>
<gene>
    <name evidence="2" type="ORF">F511_06988</name>
</gene>
<evidence type="ECO:0000313" key="3">
    <source>
        <dbReference type="Proteomes" id="UP000250235"/>
    </source>
</evidence>
<dbReference type="Proteomes" id="UP000250235">
    <property type="component" value="Unassembled WGS sequence"/>
</dbReference>
<feature type="compositionally biased region" description="Polar residues" evidence="1">
    <location>
        <begin position="128"/>
        <end position="146"/>
    </location>
</feature>
<keyword evidence="3" id="KW-1185">Reference proteome</keyword>
<sequence>MGNTDPNNTKAGKQIRDQASVRRAIKTANHATCYPGTQGNRIDQLALHSVHLGYLKIPSKWVTQTQTTQKQENKYEIKPQYEELSKQLIMQHAIIDAMKCMRAIKGRIAKPVNQLAIHLSRASIPRTMHQSGKSSVRDLQSPSAHHSSMVFRQPISRSPLR</sequence>
<evidence type="ECO:0000256" key="1">
    <source>
        <dbReference type="SAM" id="MobiDB-lite"/>
    </source>
</evidence>
<evidence type="ECO:0000313" key="2">
    <source>
        <dbReference type="EMBL" id="KZV23658.1"/>
    </source>
</evidence>
<proteinExistence type="predicted"/>
<reference evidence="2 3" key="1">
    <citation type="journal article" date="2015" name="Proc. Natl. Acad. Sci. U.S.A.">
        <title>The resurrection genome of Boea hygrometrica: A blueprint for survival of dehydration.</title>
        <authorList>
            <person name="Xiao L."/>
            <person name="Yang G."/>
            <person name="Zhang L."/>
            <person name="Yang X."/>
            <person name="Zhao S."/>
            <person name="Ji Z."/>
            <person name="Zhou Q."/>
            <person name="Hu M."/>
            <person name="Wang Y."/>
            <person name="Chen M."/>
            <person name="Xu Y."/>
            <person name="Jin H."/>
            <person name="Xiao X."/>
            <person name="Hu G."/>
            <person name="Bao F."/>
            <person name="Hu Y."/>
            <person name="Wan P."/>
            <person name="Li L."/>
            <person name="Deng X."/>
            <person name="Kuang T."/>
            <person name="Xiang C."/>
            <person name="Zhu J.K."/>
            <person name="Oliver M.J."/>
            <person name="He Y."/>
        </authorList>
    </citation>
    <scope>NUCLEOTIDE SEQUENCE [LARGE SCALE GENOMIC DNA]</scope>
    <source>
        <strain evidence="3">cv. XS01</strain>
    </source>
</reference>
<organism evidence="2 3">
    <name type="scientific">Dorcoceras hygrometricum</name>
    <dbReference type="NCBI Taxonomy" id="472368"/>
    <lineage>
        <taxon>Eukaryota</taxon>
        <taxon>Viridiplantae</taxon>
        <taxon>Streptophyta</taxon>
        <taxon>Embryophyta</taxon>
        <taxon>Tracheophyta</taxon>
        <taxon>Spermatophyta</taxon>
        <taxon>Magnoliopsida</taxon>
        <taxon>eudicotyledons</taxon>
        <taxon>Gunneridae</taxon>
        <taxon>Pentapetalae</taxon>
        <taxon>asterids</taxon>
        <taxon>lamiids</taxon>
        <taxon>Lamiales</taxon>
        <taxon>Gesneriaceae</taxon>
        <taxon>Didymocarpoideae</taxon>
        <taxon>Trichosporeae</taxon>
        <taxon>Loxocarpinae</taxon>
        <taxon>Dorcoceras</taxon>
    </lineage>
</organism>
<dbReference type="EMBL" id="KV013406">
    <property type="protein sequence ID" value="KZV23658.1"/>
    <property type="molecule type" value="Genomic_DNA"/>
</dbReference>
<dbReference type="AlphaFoldDB" id="A0A2Z7AQC2"/>
<protein>
    <submittedName>
        <fullName evidence="2">Mediator-associated protein 1-like</fullName>
    </submittedName>
</protein>